<dbReference type="GO" id="GO:0010427">
    <property type="term" value="F:abscisic acid binding"/>
    <property type="evidence" value="ECO:0007669"/>
    <property type="project" value="InterPro"/>
</dbReference>
<dbReference type="InterPro" id="IPR050279">
    <property type="entry name" value="Plant_def-hormone_signal"/>
</dbReference>
<dbReference type="Proteomes" id="UP000634136">
    <property type="component" value="Unassembled WGS sequence"/>
</dbReference>
<keyword evidence="3" id="KW-0568">Pathogenesis-related protein</keyword>
<dbReference type="OrthoDB" id="1858506at2759"/>
<dbReference type="EMBL" id="JAAIUW010000003">
    <property type="protein sequence ID" value="KAF7837773.1"/>
    <property type="molecule type" value="Genomic_DNA"/>
</dbReference>
<dbReference type="PRINTS" id="PR00634">
    <property type="entry name" value="BETALLERGEN"/>
</dbReference>
<protein>
    <submittedName>
        <fullName evidence="5">Major allergen Pru ar 1-like</fullName>
    </submittedName>
</protein>
<evidence type="ECO:0000313" key="5">
    <source>
        <dbReference type="EMBL" id="KAF7837773.1"/>
    </source>
</evidence>
<dbReference type="GO" id="GO:0006952">
    <property type="term" value="P:defense response"/>
    <property type="evidence" value="ECO:0007669"/>
    <property type="project" value="UniProtKB-KW"/>
</dbReference>
<dbReference type="Gene3D" id="3.30.530.20">
    <property type="match status" value="1"/>
</dbReference>
<gene>
    <name evidence="5" type="ORF">G2W53_006255</name>
</gene>
<dbReference type="SMART" id="SM01037">
    <property type="entry name" value="Bet_v_1"/>
    <property type="match status" value="1"/>
</dbReference>
<dbReference type="AlphaFoldDB" id="A0A834X3B1"/>
<dbReference type="SUPFAM" id="SSF55961">
    <property type="entry name" value="Bet v1-like"/>
    <property type="match status" value="1"/>
</dbReference>
<keyword evidence="6" id="KW-1185">Reference proteome</keyword>
<feature type="domain" description="Bet v I/Major latex protein" evidence="4">
    <location>
        <begin position="5"/>
        <end position="154"/>
    </location>
</feature>
<dbReference type="InterPro" id="IPR024949">
    <property type="entry name" value="Bet_v_I_allergen"/>
</dbReference>
<dbReference type="GO" id="GO:0005737">
    <property type="term" value="C:cytoplasm"/>
    <property type="evidence" value="ECO:0007669"/>
    <property type="project" value="TreeGrafter"/>
</dbReference>
<evidence type="ECO:0000259" key="4">
    <source>
        <dbReference type="SMART" id="SM01037"/>
    </source>
</evidence>
<dbReference type="GO" id="GO:0038023">
    <property type="term" value="F:signaling receptor activity"/>
    <property type="evidence" value="ECO:0007669"/>
    <property type="project" value="InterPro"/>
</dbReference>
<dbReference type="InterPro" id="IPR023393">
    <property type="entry name" value="START-like_dom_sf"/>
</dbReference>
<comment type="caution">
    <text evidence="5">The sequence shown here is derived from an EMBL/GenBank/DDBJ whole genome shotgun (WGS) entry which is preliminary data.</text>
</comment>
<sequence>MGVFSDIGEYSSSISAPRLFKALVVDAPNLIPNLIPQIVKSIVVHGDGGPGSIRQINFVQGSELTSLKNRIDEINEESLTFNYTTIEGEILGDKYECIGYEIKFEAKADGGSINKMTIKYYTKGDFEVNEEEIKLGKERAMGIYKIVEAYLLSNPHVYA</sequence>
<comment type="similarity">
    <text evidence="1">Belongs to the BetVI family.</text>
</comment>
<dbReference type="GO" id="GO:0009738">
    <property type="term" value="P:abscisic acid-activated signaling pathway"/>
    <property type="evidence" value="ECO:0007669"/>
    <property type="project" value="InterPro"/>
</dbReference>
<evidence type="ECO:0000256" key="2">
    <source>
        <dbReference type="ARBA" id="ARBA00022821"/>
    </source>
</evidence>
<dbReference type="CDD" id="cd07816">
    <property type="entry name" value="Bet_v1-like"/>
    <property type="match status" value="1"/>
</dbReference>
<dbReference type="GO" id="GO:0005634">
    <property type="term" value="C:nucleus"/>
    <property type="evidence" value="ECO:0007669"/>
    <property type="project" value="TreeGrafter"/>
</dbReference>
<name>A0A834X3B1_9FABA</name>
<dbReference type="FunFam" id="3.30.530.20:FF:000007">
    <property type="entry name" value="Major pollen allergen Bet v 1-A"/>
    <property type="match status" value="1"/>
</dbReference>
<dbReference type="PANTHER" id="PTHR31213">
    <property type="entry name" value="OS08G0374000 PROTEIN-RELATED"/>
    <property type="match status" value="1"/>
</dbReference>
<evidence type="ECO:0000313" key="6">
    <source>
        <dbReference type="Proteomes" id="UP000634136"/>
    </source>
</evidence>
<accession>A0A834X3B1</accession>
<dbReference type="Pfam" id="PF00407">
    <property type="entry name" value="Bet_v_1"/>
    <property type="match status" value="1"/>
</dbReference>
<dbReference type="GO" id="GO:0004864">
    <property type="term" value="F:protein phosphatase inhibitor activity"/>
    <property type="evidence" value="ECO:0007669"/>
    <property type="project" value="InterPro"/>
</dbReference>
<evidence type="ECO:0000256" key="3">
    <source>
        <dbReference type="ARBA" id="ARBA00023265"/>
    </source>
</evidence>
<proteinExistence type="inferred from homology"/>
<organism evidence="5 6">
    <name type="scientific">Senna tora</name>
    <dbReference type="NCBI Taxonomy" id="362788"/>
    <lineage>
        <taxon>Eukaryota</taxon>
        <taxon>Viridiplantae</taxon>
        <taxon>Streptophyta</taxon>
        <taxon>Embryophyta</taxon>
        <taxon>Tracheophyta</taxon>
        <taxon>Spermatophyta</taxon>
        <taxon>Magnoliopsida</taxon>
        <taxon>eudicotyledons</taxon>
        <taxon>Gunneridae</taxon>
        <taxon>Pentapetalae</taxon>
        <taxon>rosids</taxon>
        <taxon>fabids</taxon>
        <taxon>Fabales</taxon>
        <taxon>Fabaceae</taxon>
        <taxon>Caesalpinioideae</taxon>
        <taxon>Cassia clade</taxon>
        <taxon>Senna</taxon>
    </lineage>
</organism>
<evidence type="ECO:0000256" key="1">
    <source>
        <dbReference type="ARBA" id="ARBA00009744"/>
    </source>
</evidence>
<dbReference type="PANTHER" id="PTHR31213:SF70">
    <property type="entry name" value="MAJOR ALLERGEN PRU AR 1-LIKE"/>
    <property type="match status" value="1"/>
</dbReference>
<reference evidence="5" key="1">
    <citation type="submission" date="2020-09" db="EMBL/GenBank/DDBJ databases">
        <title>Genome-Enabled Discovery of Anthraquinone Biosynthesis in Senna tora.</title>
        <authorList>
            <person name="Kang S.-H."/>
            <person name="Pandey R.P."/>
            <person name="Lee C.-M."/>
            <person name="Sim J.-S."/>
            <person name="Jeong J.-T."/>
            <person name="Choi B.-S."/>
            <person name="Jung M."/>
            <person name="Ginzburg D."/>
            <person name="Zhao K."/>
            <person name="Won S.Y."/>
            <person name="Oh T.-J."/>
            <person name="Yu Y."/>
            <person name="Kim N.-H."/>
            <person name="Lee O.R."/>
            <person name="Lee T.-H."/>
            <person name="Bashyal P."/>
            <person name="Kim T.-S."/>
            <person name="Lee W.-H."/>
            <person name="Kawkins C."/>
            <person name="Kim C.-K."/>
            <person name="Kim J.S."/>
            <person name="Ahn B.O."/>
            <person name="Rhee S.Y."/>
            <person name="Sohng J.K."/>
        </authorList>
    </citation>
    <scope>NUCLEOTIDE SEQUENCE</scope>
    <source>
        <tissue evidence="5">Leaf</tissue>
    </source>
</reference>
<dbReference type="InterPro" id="IPR000916">
    <property type="entry name" value="Bet_v_I/MLP"/>
</dbReference>
<keyword evidence="2" id="KW-0611">Plant defense</keyword>